<name>A0ABT6ALX3_9BURK</name>
<dbReference type="InterPro" id="IPR036188">
    <property type="entry name" value="FAD/NAD-bd_sf"/>
</dbReference>
<accession>A0ABT6ALX3</accession>
<protein>
    <submittedName>
        <fullName evidence="1">Tryptophan 7-halogenase</fullName>
    </submittedName>
</protein>
<proteinExistence type="predicted"/>
<dbReference type="Pfam" id="PF04820">
    <property type="entry name" value="Trp_halogenase"/>
    <property type="match status" value="1"/>
</dbReference>
<comment type="caution">
    <text evidence="1">The sequence shown here is derived from an EMBL/GenBank/DDBJ whole genome shotgun (WGS) entry which is preliminary data.</text>
</comment>
<reference evidence="1 2" key="1">
    <citation type="submission" date="2023-03" db="EMBL/GenBank/DDBJ databases">
        <title>Draft assemblies of triclosan tolerant bacteria isolated from returned activated sludge.</title>
        <authorList>
            <person name="Van Hamelsveld S."/>
        </authorList>
    </citation>
    <scope>NUCLEOTIDE SEQUENCE [LARGE SCALE GENOMIC DNA]</scope>
    <source>
        <strain evidence="1 2">GW210010_S58</strain>
    </source>
</reference>
<dbReference type="SUPFAM" id="SSF51905">
    <property type="entry name" value="FAD/NAD(P)-binding domain"/>
    <property type="match status" value="1"/>
</dbReference>
<dbReference type="Gene3D" id="3.50.50.60">
    <property type="entry name" value="FAD/NAD(P)-binding domain"/>
    <property type="match status" value="1"/>
</dbReference>
<evidence type="ECO:0000313" key="2">
    <source>
        <dbReference type="Proteomes" id="UP001216674"/>
    </source>
</evidence>
<dbReference type="Proteomes" id="UP001216674">
    <property type="component" value="Unassembled WGS sequence"/>
</dbReference>
<organism evidence="1 2">
    <name type="scientific">Cupriavidus basilensis</name>
    <dbReference type="NCBI Taxonomy" id="68895"/>
    <lineage>
        <taxon>Bacteria</taxon>
        <taxon>Pseudomonadati</taxon>
        <taxon>Pseudomonadota</taxon>
        <taxon>Betaproteobacteria</taxon>
        <taxon>Burkholderiales</taxon>
        <taxon>Burkholderiaceae</taxon>
        <taxon>Cupriavidus</taxon>
    </lineage>
</organism>
<dbReference type="InterPro" id="IPR050816">
    <property type="entry name" value="Flavin-dep_Halogenase_NPB"/>
</dbReference>
<gene>
    <name evidence="1" type="ORF">P3W85_11740</name>
</gene>
<sequence length="519" mass="58971">MKRILIVGGGSSGWMTAAYLSKAYGCKVKISLIEAPSIPKIGVGEATIPNLQKVFFDFLGLKEQDWMPHCNASFKSAIKFVGWNTRSDPDDYFYHMFGQLKEVNGIPLSHYWAHLRNAGQISEPFAYACYNKAKLLDAKLSPKARDGKSCMSHAWHFDAHLVANYLRDLAVSWGVEHIEGEVVETRLNEDGGIKSVRIQSGAEIAADFFVDCSGFKGLLINQALGEPFIDMSQYLLCDSAVAGSITHDDEANGVEPYTSAIAMSCGWTWKIPLLGRFGSGYVYSSRFCSKDTATEDFLKLWGVREDQVKLNHIKFRTGRNRRAWVKNCVSIGLSSCFLEPLESTGLYFIYAAIYQFAQHFPDATLDPRLADSFNKKIEVMFDDCRDFIQTHYFTTKRNDSDFWRANKHELKISDSLREKLSAYNAGLVVCPPVTTNESDYYGNFDLEFSNFWTNSNYYCMFTGLNWVPERSHPKLGYHDEWMKQALVEFQHLKREEEAFAATLPTTYDYLLNIRGTRSN</sequence>
<dbReference type="RefSeq" id="WP_276264916.1">
    <property type="nucleotide sequence ID" value="NZ_JARJLM010000200.1"/>
</dbReference>
<dbReference type="PANTHER" id="PTHR43747:SF4">
    <property type="entry name" value="FLAVIN-DEPENDENT TRYPTOPHAN HALOGENASE"/>
    <property type="match status" value="1"/>
</dbReference>
<keyword evidence="2" id="KW-1185">Reference proteome</keyword>
<dbReference type="InterPro" id="IPR006905">
    <property type="entry name" value="Flavin_halogenase"/>
</dbReference>
<dbReference type="PIRSF" id="PIRSF011396">
    <property type="entry name" value="Trp_halogenase"/>
    <property type="match status" value="1"/>
</dbReference>
<dbReference type="EMBL" id="JARJLM010000200">
    <property type="protein sequence ID" value="MDF3833615.1"/>
    <property type="molecule type" value="Genomic_DNA"/>
</dbReference>
<evidence type="ECO:0000313" key="1">
    <source>
        <dbReference type="EMBL" id="MDF3833615.1"/>
    </source>
</evidence>
<dbReference type="InterPro" id="IPR033856">
    <property type="entry name" value="Trp_halogen"/>
</dbReference>
<dbReference type="PANTHER" id="PTHR43747">
    <property type="entry name" value="FAD-BINDING PROTEIN"/>
    <property type="match status" value="1"/>
</dbReference>